<organism evidence="11 12">
    <name type="scientific">Euphydryas editha</name>
    <name type="common">Edith's checkerspot</name>
    <dbReference type="NCBI Taxonomy" id="104508"/>
    <lineage>
        <taxon>Eukaryota</taxon>
        <taxon>Metazoa</taxon>
        <taxon>Ecdysozoa</taxon>
        <taxon>Arthropoda</taxon>
        <taxon>Hexapoda</taxon>
        <taxon>Insecta</taxon>
        <taxon>Pterygota</taxon>
        <taxon>Neoptera</taxon>
        <taxon>Endopterygota</taxon>
        <taxon>Lepidoptera</taxon>
        <taxon>Glossata</taxon>
        <taxon>Ditrysia</taxon>
        <taxon>Papilionoidea</taxon>
        <taxon>Nymphalidae</taxon>
        <taxon>Nymphalinae</taxon>
        <taxon>Euphydryas</taxon>
    </lineage>
</organism>
<feature type="transmembrane region" description="Helical" evidence="10">
    <location>
        <begin position="172"/>
        <end position="189"/>
    </location>
</feature>
<dbReference type="PANTHER" id="PTHR21137">
    <property type="entry name" value="ODORANT RECEPTOR"/>
    <property type="match status" value="1"/>
</dbReference>
<evidence type="ECO:0000256" key="10">
    <source>
        <dbReference type="RuleBase" id="RU351113"/>
    </source>
</evidence>
<evidence type="ECO:0000313" key="12">
    <source>
        <dbReference type="Proteomes" id="UP001153954"/>
    </source>
</evidence>
<accession>A0AAU9UT80</accession>
<keyword evidence="12" id="KW-1185">Reference proteome</keyword>
<dbReference type="GO" id="GO:0005886">
    <property type="term" value="C:plasma membrane"/>
    <property type="evidence" value="ECO:0007669"/>
    <property type="project" value="UniProtKB-SubCell"/>
</dbReference>
<evidence type="ECO:0000256" key="2">
    <source>
        <dbReference type="ARBA" id="ARBA00022475"/>
    </source>
</evidence>
<dbReference type="GO" id="GO:0005549">
    <property type="term" value="F:odorant binding"/>
    <property type="evidence" value="ECO:0007669"/>
    <property type="project" value="InterPro"/>
</dbReference>
<keyword evidence="4 10" id="KW-0812">Transmembrane</keyword>
<keyword evidence="8 10" id="KW-0675">Receptor</keyword>
<protein>
    <recommendedName>
        <fullName evidence="10">Odorant receptor</fullName>
    </recommendedName>
</protein>
<dbReference type="EMBL" id="CAKOGL010000025">
    <property type="protein sequence ID" value="CAH2102736.1"/>
    <property type="molecule type" value="Genomic_DNA"/>
</dbReference>
<name>A0AAU9UT80_EUPED</name>
<comment type="caution">
    <text evidence="10">Lacks conserved residue(s) required for the propagation of feature annotation.</text>
</comment>
<comment type="subcellular location">
    <subcellularLocation>
        <location evidence="1 10">Cell membrane</location>
        <topology evidence="1 10">Multi-pass membrane protein</topology>
    </subcellularLocation>
</comment>
<dbReference type="PANTHER" id="PTHR21137:SF35">
    <property type="entry name" value="ODORANT RECEPTOR 19A-RELATED"/>
    <property type="match status" value="1"/>
</dbReference>
<evidence type="ECO:0000256" key="8">
    <source>
        <dbReference type="ARBA" id="ARBA00023170"/>
    </source>
</evidence>
<keyword evidence="5 10" id="KW-0552">Olfaction</keyword>
<reference evidence="11" key="1">
    <citation type="submission" date="2022-03" db="EMBL/GenBank/DDBJ databases">
        <authorList>
            <person name="Tunstrom K."/>
        </authorList>
    </citation>
    <scope>NUCLEOTIDE SEQUENCE</scope>
</reference>
<proteinExistence type="inferred from homology"/>
<keyword evidence="7 10" id="KW-0472">Membrane</keyword>
<comment type="similarity">
    <text evidence="10">Belongs to the insect chemoreceptor superfamily. Heteromeric odorant receptor channel (TC 1.A.69) family.</text>
</comment>
<feature type="transmembrane region" description="Helical" evidence="10">
    <location>
        <begin position="292"/>
        <end position="317"/>
    </location>
</feature>
<evidence type="ECO:0000256" key="4">
    <source>
        <dbReference type="ARBA" id="ARBA00022692"/>
    </source>
</evidence>
<comment type="caution">
    <text evidence="11">The sequence shown here is derived from an EMBL/GenBank/DDBJ whole genome shotgun (WGS) entry which is preliminary data.</text>
</comment>
<dbReference type="Proteomes" id="UP001153954">
    <property type="component" value="Unassembled WGS sequence"/>
</dbReference>
<keyword evidence="3 10" id="KW-0716">Sensory transduction</keyword>
<evidence type="ECO:0000313" key="11">
    <source>
        <dbReference type="EMBL" id="CAH2102736.1"/>
    </source>
</evidence>
<evidence type="ECO:0000256" key="5">
    <source>
        <dbReference type="ARBA" id="ARBA00022725"/>
    </source>
</evidence>
<evidence type="ECO:0000256" key="1">
    <source>
        <dbReference type="ARBA" id="ARBA00004651"/>
    </source>
</evidence>
<keyword evidence="9 10" id="KW-0807">Transducer</keyword>
<feature type="transmembrane region" description="Helical" evidence="10">
    <location>
        <begin position="69"/>
        <end position="88"/>
    </location>
</feature>
<feature type="transmembrane region" description="Helical" evidence="10">
    <location>
        <begin position="34"/>
        <end position="57"/>
    </location>
</feature>
<keyword evidence="2" id="KW-1003">Cell membrane</keyword>
<evidence type="ECO:0000256" key="6">
    <source>
        <dbReference type="ARBA" id="ARBA00022989"/>
    </source>
</evidence>
<evidence type="ECO:0000256" key="3">
    <source>
        <dbReference type="ARBA" id="ARBA00022606"/>
    </source>
</evidence>
<sequence length="393" mass="46513">MVECKLSDCFKINFTHLNIFGIWSIYSSSKFYKYYLVIFLFINMFIYNALLILNLLFTPRKIDLLIREVIFLFTEVVVTCKVFMVILMRKKLLYAFEILDCEAFKGEDDVSRQIVERYVAKYKTYWKMSAILGNFSYSSQVFLPIFVHLIFNTTMELPICKYYFLDTKIIRRYFVFWYIYQSFGMYSHMQYNVNIDTLIAGLLIIPVAQLKVLNGKFKNFKLNENFTKNIKERDALQKVRLYQYLQHYELIIEYCSTVQDIIGITMFVQFAMSSVIICVVLCGLLLPSSIETMMFMVTYLIVMVLQIFVPALLGTLLSHESQELIFAAYCSEWIPRSKKYKRSLNLFMERTKRNIVITGWNLFPLSLESFTSIIKTAYSFFTLVRNVQARELD</sequence>
<gene>
    <name evidence="11" type="ORF">EEDITHA_LOCUS17321</name>
</gene>
<dbReference type="AlphaFoldDB" id="A0AAU9UT80"/>
<feature type="transmembrane region" description="Helical" evidence="10">
    <location>
        <begin position="131"/>
        <end position="151"/>
    </location>
</feature>
<dbReference type="Pfam" id="PF02949">
    <property type="entry name" value="7tm_6"/>
    <property type="match status" value="1"/>
</dbReference>
<evidence type="ECO:0000256" key="7">
    <source>
        <dbReference type="ARBA" id="ARBA00023136"/>
    </source>
</evidence>
<feature type="transmembrane region" description="Helical" evidence="10">
    <location>
        <begin position="261"/>
        <end position="286"/>
    </location>
</feature>
<dbReference type="GO" id="GO:0004984">
    <property type="term" value="F:olfactory receptor activity"/>
    <property type="evidence" value="ECO:0007669"/>
    <property type="project" value="InterPro"/>
</dbReference>
<keyword evidence="6 10" id="KW-1133">Transmembrane helix</keyword>
<dbReference type="InterPro" id="IPR004117">
    <property type="entry name" value="7tm6_olfct_rcpt"/>
</dbReference>
<dbReference type="GO" id="GO:0007165">
    <property type="term" value="P:signal transduction"/>
    <property type="evidence" value="ECO:0007669"/>
    <property type="project" value="UniProtKB-KW"/>
</dbReference>
<evidence type="ECO:0000256" key="9">
    <source>
        <dbReference type="ARBA" id="ARBA00023224"/>
    </source>
</evidence>